<feature type="region of interest" description="Disordered" evidence="1">
    <location>
        <begin position="364"/>
        <end position="396"/>
    </location>
</feature>
<proteinExistence type="predicted"/>
<feature type="compositionally biased region" description="Low complexity" evidence="1">
    <location>
        <begin position="205"/>
        <end position="217"/>
    </location>
</feature>
<feature type="region of interest" description="Disordered" evidence="1">
    <location>
        <begin position="768"/>
        <end position="807"/>
    </location>
</feature>
<feature type="compositionally biased region" description="Polar residues" evidence="1">
    <location>
        <begin position="516"/>
        <end position="532"/>
    </location>
</feature>
<keyword evidence="3" id="KW-1185">Reference proteome</keyword>
<dbReference type="EMBL" id="CP144107">
    <property type="protein sequence ID" value="WWC92409.1"/>
    <property type="molecule type" value="Genomic_DNA"/>
</dbReference>
<feature type="compositionally biased region" description="Low complexity" evidence="1">
    <location>
        <begin position="380"/>
        <end position="390"/>
    </location>
</feature>
<feature type="compositionally biased region" description="Polar residues" evidence="1">
    <location>
        <begin position="322"/>
        <end position="336"/>
    </location>
</feature>
<evidence type="ECO:0000256" key="1">
    <source>
        <dbReference type="SAM" id="MobiDB-lite"/>
    </source>
</evidence>
<feature type="compositionally biased region" description="Polar residues" evidence="1">
    <location>
        <begin position="158"/>
        <end position="175"/>
    </location>
</feature>
<sequence length="1173" mass="127053">MAYSPPLSILAIPPALQNHSSRPASFVSGASTYACPPPSSYHHRLGSLYTLRLLSVVTSPVIGSSLQSDATTPYDHTLSATVMADTATSSQIPPKKPGFFRRMSLSTSQNKAIVDSEVNGNARASPHKIRSVSGSVTKGDVVAGPSYDSLPVRVPTHNDMTMQNRGFMARSSTAQPIPKSIARPSSDRTASTPIASAFTAPKPNQRQSPESSSPRSRYPIHPALASPPTSPPRRMSATAPYNAIEPKFSPAKTTTLRTDGRSGGDFQARDKSGQTDAQPRIVKNIPLERPQQQHKPQTTTLPNQIPNPSQTGNRPKPAPLSIPNTSPRISSRSVPQRDSARRHSRFEDADAVVPANLPEGAQASAYAQTSRPEAREMVSARRSISSSRRAPTAKIEKRSIPAPTAPVETTNSPMIDTAATQVRQEKGQLTEASAYAKSIAATLGTRDKSSTTPAAVKPQSRPLPTPPGGLARSFSKNNVIVIASISKDHAAAKKLPRAPDTRLSDVYPTTHPASPPQHTTPLRNKRVSSQPLNFDFPRSPTLPPLVDPRTVKTSDPIAQWSKAPGSPITSDRTQPLATAQLPPRMHSRRAVSSPLASPTVGTAVHPFSPVVQSPLNSPRAVTAQRPFNERPKATITFLMVHARIQAALLNQLSINSFLSLIGASNVIRKRFTGETVGRWVMKEWSIQVDRDQKRAWPNLTVWEGFLESLLHDPITYSTYSPEWHHLLQHLSLSHTLIVLNLRQLPATAFPNPPPLPFEDEFAITMPNLPSSSSNNNFGGQRPRSRLGSAAGSDAGSMRSGTKMPRQERLVEIVMPEPLAGQSTKEDGLEPLLQTQKARRRGSIGSIASATSLSFGRRRSSSLYTDNRFDMSPVSPAAPMPTGKTSLPPVSYPAAKRYGFKRHGEPARSRKSSESSRPGSIFSVQSTPSIQRVSSIYSGRHSFAVDRNAPPVPGLPPSLPMPPPIGGGNRSSFDAGRANRSGGNSPVSGIFASRRDLNTPLFTKAEPAFDRPIPFTVGRVPILRVFVPLSERVPRWPSAEGAVASVKELEKCGALKKMQLGDLVILYLDLAPFAQQAMQSIRLAYDRRDVTVSSGARLSAKRYLHVAGFEIRPQDRAAPEWRGMVSLEAEGTAEGKQDIERRLVGVNGGRPIMGPWEVVREKSMIGTVWLRLIK</sequence>
<gene>
    <name evidence="2" type="ORF">L201_007366</name>
</gene>
<feature type="compositionally biased region" description="Polar residues" evidence="1">
    <location>
        <begin position="293"/>
        <end position="313"/>
    </location>
</feature>
<feature type="compositionally biased region" description="Pro residues" evidence="1">
    <location>
        <begin position="949"/>
        <end position="964"/>
    </location>
</feature>
<evidence type="ECO:0000313" key="2">
    <source>
        <dbReference type="EMBL" id="WWC92409.1"/>
    </source>
</evidence>
<feature type="region of interest" description="Disordered" evidence="1">
    <location>
        <begin position="863"/>
        <end position="924"/>
    </location>
</feature>
<feature type="region of interest" description="Disordered" evidence="1">
    <location>
        <begin position="489"/>
        <end position="551"/>
    </location>
</feature>
<feature type="compositionally biased region" description="Basic and acidic residues" evidence="1">
    <location>
        <begin position="338"/>
        <end position="348"/>
    </location>
</feature>
<reference evidence="2 3" key="1">
    <citation type="submission" date="2024-01" db="EMBL/GenBank/DDBJ databases">
        <title>Comparative genomics of Cryptococcus and Kwoniella reveals pathogenesis evolution and contrasting modes of karyotype evolution via chromosome fusion or intercentromeric recombination.</title>
        <authorList>
            <person name="Coelho M.A."/>
            <person name="David-Palma M."/>
            <person name="Shea T."/>
            <person name="Bowers K."/>
            <person name="McGinley-Smith S."/>
            <person name="Mohammad A.W."/>
            <person name="Gnirke A."/>
            <person name="Yurkov A.M."/>
            <person name="Nowrousian M."/>
            <person name="Sun S."/>
            <person name="Cuomo C.A."/>
            <person name="Heitman J."/>
        </authorList>
    </citation>
    <scope>NUCLEOTIDE SEQUENCE [LARGE SCALE GENOMIC DNA]</scope>
    <source>
        <strain evidence="2 3">CBS 6074</strain>
    </source>
</reference>
<feature type="region of interest" description="Disordered" evidence="1">
    <location>
        <begin position="444"/>
        <end position="471"/>
    </location>
</feature>
<protein>
    <submittedName>
        <fullName evidence="2">Uncharacterized protein</fullName>
    </submittedName>
</protein>
<evidence type="ECO:0000313" key="3">
    <source>
        <dbReference type="Proteomes" id="UP001355207"/>
    </source>
</evidence>
<feature type="compositionally biased region" description="Basic and acidic residues" evidence="1">
    <location>
        <begin position="901"/>
        <end position="913"/>
    </location>
</feature>
<feature type="region of interest" description="Disordered" evidence="1">
    <location>
        <begin position="946"/>
        <end position="989"/>
    </location>
</feature>
<dbReference type="Proteomes" id="UP001355207">
    <property type="component" value="Chromosome 10"/>
</dbReference>
<organism evidence="2 3">
    <name type="scientific">Kwoniella dendrophila CBS 6074</name>
    <dbReference type="NCBI Taxonomy" id="1295534"/>
    <lineage>
        <taxon>Eukaryota</taxon>
        <taxon>Fungi</taxon>
        <taxon>Dikarya</taxon>
        <taxon>Basidiomycota</taxon>
        <taxon>Agaricomycotina</taxon>
        <taxon>Tremellomycetes</taxon>
        <taxon>Tremellales</taxon>
        <taxon>Cryptococcaceae</taxon>
        <taxon>Kwoniella</taxon>
    </lineage>
</organism>
<dbReference type="AlphaFoldDB" id="A0AAX4K5K6"/>
<feature type="compositionally biased region" description="Basic and acidic residues" evidence="1">
    <location>
        <begin position="489"/>
        <end position="503"/>
    </location>
</feature>
<dbReference type="GeneID" id="91098035"/>
<accession>A0AAX4K5K6</accession>
<name>A0AAX4K5K6_9TREE</name>
<feature type="region of interest" description="Disordered" evidence="1">
    <location>
        <begin position="119"/>
        <end position="350"/>
    </location>
</feature>
<feature type="compositionally biased region" description="Basic and acidic residues" evidence="1">
    <location>
        <begin position="258"/>
        <end position="273"/>
    </location>
</feature>
<dbReference type="RefSeq" id="XP_066079171.1">
    <property type="nucleotide sequence ID" value="XM_066223074.1"/>
</dbReference>